<dbReference type="GO" id="GO:0005886">
    <property type="term" value="C:plasma membrane"/>
    <property type="evidence" value="ECO:0007669"/>
    <property type="project" value="TreeGrafter"/>
</dbReference>
<organism evidence="2 3">
    <name type="scientific">Tractidigestivibacter scatoligenes</name>
    <name type="common">Olsenella scatoligenes</name>
    <dbReference type="NCBI Taxonomy" id="1299998"/>
    <lineage>
        <taxon>Bacteria</taxon>
        <taxon>Bacillati</taxon>
        <taxon>Actinomycetota</taxon>
        <taxon>Coriobacteriia</taxon>
        <taxon>Coriobacteriales</taxon>
        <taxon>Atopobiaceae</taxon>
        <taxon>Tractidigestivibacter</taxon>
    </lineage>
</organism>
<dbReference type="STRING" id="1299998.AUL39_06315"/>
<dbReference type="OrthoDB" id="8526884at2"/>
<reference evidence="2 3" key="1">
    <citation type="submission" date="2015-12" db="EMBL/GenBank/DDBJ databases">
        <title>Draft Genome Sequence of Olsenella scatoligenes SK9K4T; a Producer of 3-Methylindole- (skatole) and 4-Methylphenol- (p-cresol) Isolated from Pig Feces.</title>
        <authorList>
            <person name="Li X."/>
            <person name="Borg B."/>
            <person name="Canibe N."/>
        </authorList>
    </citation>
    <scope>NUCLEOTIDE SEQUENCE [LARGE SCALE GENOMIC DNA]</scope>
    <source>
        <strain evidence="2 3">SK9K4</strain>
    </source>
</reference>
<keyword evidence="3" id="KW-1185">Reference proteome</keyword>
<dbReference type="PANTHER" id="PTHR45138:SF9">
    <property type="entry name" value="DIGUANYLATE CYCLASE DGCM-RELATED"/>
    <property type="match status" value="1"/>
</dbReference>
<dbReference type="RefSeq" id="WP_059054738.1">
    <property type="nucleotide sequence ID" value="NZ_LOJF01000009.1"/>
</dbReference>
<proteinExistence type="predicted"/>
<dbReference type="Gene3D" id="3.30.70.270">
    <property type="match status" value="1"/>
</dbReference>
<evidence type="ECO:0000259" key="1">
    <source>
        <dbReference type="PROSITE" id="PS50887"/>
    </source>
</evidence>
<feature type="domain" description="GGDEF" evidence="1">
    <location>
        <begin position="43"/>
        <end position="78"/>
    </location>
</feature>
<dbReference type="GO" id="GO:1902201">
    <property type="term" value="P:negative regulation of bacterial-type flagellum-dependent cell motility"/>
    <property type="evidence" value="ECO:0007669"/>
    <property type="project" value="TreeGrafter"/>
</dbReference>
<dbReference type="PROSITE" id="PS50887">
    <property type="entry name" value="GGDEF"/>
    <property type="match status" value="1"/>
</dbReference>
<name>A0A117J4U0_TRASO</name>
<evidence type="ECO:0000313" key="2">
    <source>
        <dbReference type="EMBL" id="KUH58589.1"/>
    </source>
</evidence>
<dbReference type="NCBIfam" id="TIGR00254">
    <property type="entry name" value="GGDEF"/>
    <property type="match status" value="1"/>
</dbReference>
<dbReference type="GO" id="GO:0043709">
    <property type="term" value="P:cell adhesion involved in single-species biofilm formation"/>
    <property type="evidence" value="ECO:0007669"/>
    <property type="project" value="TreeGrafter"/>
</dbReference>
<dbReference type="EMBL" id="LOJF01000009">
    <property type="protein sequence ID" value="KUH58589.1"/>
    <property type="molecule type" value="Genomic_DNA"/>
</dbReference>
<dbReference type="SUPFAM" id="SSF55073">
    <property type="entry name" value="Nucleotide cyclase"/>
    <property type="match status" value="1"/>
</dbReference>
<dbReference type="GO" id="GO:0052621">
    <property type="term" value="F:diguanylate cyclase activity"/>
    <property type="evidence" value="ECO:0007669"/>
    <property type="project" value="TreeGrafter"/>
</dbReference>
<dbReference type="Pfam" id="PF00990">
    <property type="entry name" value="GGDEF"/>
    <property type="match status" value="1"/>
</dbReference>
<dbReference type="InterPro" id="IPR043128">
    <property type="entry name" value="Rev_trsase/Diguanyl_cyclase"/>
</dbReference>
<accession>A0A117J4U0</accession>
<gene>
    <name evidence="2" type="ORF">AUL39_06315</name>
</gene>
<evidence type="ECO:0000313" key="3">
    <source>
        <dbReference type="Proteomes" id="UP000054078"/>
    </source>
</evidence>
<protein>
    <recommendedName>
        <fullName evidence="1">GGDEF domain-containing protein</fullName>
    </recommendedName>
</protein>
<dbReference type="InterPro" id="IPR050469">
    <property type="entry name" value="Diguanylate_Cyclase"/>
</dbReference>
<sequence>MYSERLRRDKAEEGLETLASTDALTGLGNMRAFSRVRQGVPRDATTMLIVDVDDFKVFNDTYGHDAGNRILSCIGQAL</sequence>
<dbReference type="AlphaFoldDB" id="A0A117J4U0"/>
<dbReference type="PANTHER" id="PTHR45138">
    <property type="entry name" value="REGULATORY COMPONENTS OF SENSORY TRANSDUCTION SYSTEM"/>
    <property type="match status" value="1"/>
</dbReference>
<comment type="caution">
    <text evidence="2">The sequence shown here is derived from an EMBL/GenBank/DDBJ whole genome shotgun (WGS) entry which is preliminary data.</text>
</comment>
<dbReference type="InterPro" id="IPR000160">
    <property type="entry name" value="GGDEF_dom"/>
</dbReference>
<dbReference type="InterPro" id="IPR029787">
    <property type="entry name" value="Nucleotide_cyclase"/>
</dbReference>
<dbReference type="Proteomes" id="UP000054078">
    <property type="component" value="Unassembled WGS sequence"/>
</dbReference>